<dbReference type="KEGG" id="xbo:XBJ1_4040"/>
<reference evidence="1" key="1">
    <citation type="journal article" date="2011" name="PLoS ONE">
        <title>The entomopathogenic bacterial endosymbionts xenorhabdus and photorhabdus: convergent lifestyles from divergent genomes.</title>
        <authorList>
            <person name="Chaston J.M."/>
            <person name="Suen G."/>
            <person name="Tucker S.L."/>
            <person name="Andersen A.W."/>
            <person name="Bhasin A."/>
            <person name="Bode E."/>
            <person name="Bode H.B."/>
            <person name="Brachmann A.O."/>
            <person name="Cowles C.E."/>
            <person name="Cowles K.N."/>
            <person name="Darby C."/>
            <person name="de Leon L."/>
            <person name="Drace K."/>
            <person name="Du Z."/>
            <person name="Givaudan A."/>
            <person name="Herbert Tran E.E."/>
            <person name="Jewell K.A."/>
            <person name="Knack J.J."/>
            <person name="Krasomil-Osterfeld K.C."/>
            <person name="Kukor R."/>
            <person name="Lanois A."/>
            <person name="Latreille P."/>
            <person name="Leimgruber N.K."/>
            <person name="Lipke C.M."/>
            <person name="Liu R."/>
            <person name="Lu X."/>
            <person name="Martens E.C."/>
            <person name="Marri P.R."/>
            <person name="Medigue C."/>
            <person name="Menard M.L."/>
            <person name="Miller N.M."/>
            <person name="Morales-Soto N."/>
            <person name="Norton S."/>
            <person name="Ogier J.C."/>
            <person name="Orchard S.S."/>
            <person name="Park D."/>
            <person name="Park Y."/>
            <person name="Qurollo B.A."/>
            <person name="Sugar D.R."/>
            <person name="Richards G.R."/>
            <person name="Rouy Z."/>
            <person name="Slominski B."/>
            <person name="Slominski K."/>
            <person name="Snyder H."/>
            <person name="Tjaden B.C."/>
            <person name="van der Hoeven R."/>
            <person name="Welch R.D."/>
            <person name="Wheeler C."/>
            <person name="Xiang B."/>
            <person name="Barbazuk B."/>
            <person name="Gaudriault S."/>
            <person name="Goodner B."/>
            <person name="Slater S.C."/>
            <person name="Forst S."/>
            <person name="Goldman B.S."/>
            <person name="Goodrich-Blair H."/>
        </authorList>
    </citation>
    <scope>NUCLEOTIDE SEQUENCE [LARGE SCALE GENOMIC DNA]</scope>
    <source>
        <strain evidence="1">SS-2004</strain>
    </source>
</reference>
<sequence length="92" mass="10273">MNKTDTKTLFNVIDSFSPLTFINAQPNLEKRLSFANRLIDFIVLSCTLSHSLLAIFPVPNEIAKSLEKTGQVGNFSYQVVGQFLQPPALLFI</sequence>
<evidence type="ECO:0000313" key="1">
    <source>
        <dbReference type="EMBL" id="CBJ83152.1"/>
    </source>
</evidence>
<dbReference type="Proteomes" id="UP000002045">
    <property type="component" value="Chromosome"/>
</dbReference>
<dbReference type="PATRIC" id="fig|406818.4.peg.3648"/>
<proteinExistence type="predicted"/>
<protein>
    <submittedName>
        <fullName evidence="1">Uncharacterized protein</fullName>
    </submittedName>
</protein>
<dbReference type="HOGENOM" id="CLU_2412492_0_0_6"/>
<organism evidence="1 2">
    <name type="scientific">Xenorhabdus bovienii (strain SS-2004)</name>
    <name type="common">Xenorhabdus nematophila subsp. bovienii</name>
    <dbReference type="NCBI Taxonomy" id="406818"/>
    <lineage>
        <taxon>Bacteria</taxon>
        <taxon>Pseudomonadati</taxon>
        <taxon>Pseudomonadota</taxon>
        <taxon>Gammaproteobacteria</taxon>
        <taxon>Enterobacterales</taxon>
        <taxon>Morganellaceae</taxon>
        <taxon>Xenorhabdus</taxon>
    </lineage>
</organism>
<accession>D3V673</accession>
<name>D3V673_XENBS</name>
<dbReference type="RefSeq" id="WP_012990322.1">
    <property type="nucleotide sequence ID" value="NC_013892.1"/>
</dbReference>
<dbReference type="AlphaFoldDB" id="D3V673"/>
<gene>
    <name evidence="1" type="ordered locus">XBJ1_4040</name>
</gene>
<evidence type="ECO:0000313" key="2">
    <source>
        <dbReference type="Proteomes" id="UP000002045"/>
    </source>
</evidence>
<dbReference type="EMBL" id="FN667741">
    <property type="protein sequence ID" value="CBJ83152.1"/>
    <property type="molecule type" value="Genomic_DNA"/>
</dbReference>